<evidence type="ECO:0000259" key="2">
    <source>
        <dbReference type="PROSITE" id="PS51502"/>
    </source>
</evidence>
<keyword evidence="1" id="KW-1133">Transmembrane helix</keyword>
<feature type="domain" description="Stress-response A/B barrel" evidence="2">
    <location>
        <begin position="39"/>
        <end position="139"/>
    </location>
</feature>
<dbReference type="RefSeq" id="XP_060456971.1">
    <property type="nucleotide sequence ID" value="XM_060600371.1"/>
</dbReference>
<evidence type="ECO:0000313" key="4">
    <source>
        <dbReference type="Proteomes" id="UP001233271"/>
    </source>
</evidence>
<feature type="transmembrane region" description="Helical" evidence="1">
    <location>
        <begin position="12"/>
        <end position="33"/>
    </location>
</feature>
<dbReference type="AlphaFoldDB" id="A0AA48L4A8"/>
<dbReference type="Gene3D" id="3.30.70.100">
    <property type="match status" value="1"/>
</dbReference>
<organism evidence="3 4">
    <name type="scientific">Cutaneotrichosporon cavernicola</name>
    <dbReference type="NCBI Taxonomy" id="279322"/>
    <lineage>
        <taxon>Eukaryota</taxon>
        <taxon>Fungi</taxon>
        <taxon>Dikarya</taxon>
        <taxon>Basidiomycota</taxon>
        <taxon>Agaricomycotina</taxon>
        <taxon>Tremellomycetes</taxon>
        <taxon>Trichosporonales</taxon>
        <taxon>Trichosporonaceae</taxon>
        <taxon>Cutaneotrichosporon</taxon>
    </lineage>
</organism>
<dbReference type="KEGG" id="ccac:CcaHIS019_0405260"/>
<dbReference type="SMART" id="SM00886">
    <property type="entry name" value="Dabb"/>
    <property type="match status" value="1"/>
</dbReference>
<dbReference type="SUPFAM" id="SSF54909">
    <property type="entry name" value="Dimeric alpha+beta barrel"/>
    <property type="match status" value="1"/>
</dbReference>
<evidence type="ECO:0000256" key="1">
    <source>
        <dbReference type="SAM" id="Phobius"/>
    </source>
</evidence>
<reference evidence="3" key="1">
    <citation type="journal article" date="2023" name="BMC Genomics">
        <title>Chromosome-level genome assemblies of Cutaneotrichosporon spp. (Trichosporonales, Basidiomycota) reveal imbalanced evolution between nucleotide sequences and chromosome synteny.</title>
        <authorList>
            <person name="Kobayashi Y."/>
            <person name="Kayamori A."/>
            <person name="Aoki K."/>
            <person name="Shiwa Y."/>
            <person name="Matsutani M."/>
            <person name="Fujita N."/>
            <person name="Sugita T."/>
            <person name="Iwasaki W."/>
            <person name="Tanaka N."/>
            <person name="Takashima M."/>
        </authorList>
    </citation>
    <scope>NUCLEOTIDE SEQUENCE</scope>
    <source>
        <strain evidence="3">HIS019</strain>
    </source>
</reference>
<dbReference type="InterPro" id="IPR013097">
    <property type="entry name" value="Dabb"/>
</dbReference>
<dbReference type="Pfam" id="PF07876">
    <property type="entry name" value="Dabb"/>
    <property type="match status" value="1"/>
</dbReference>
<name>A0AA48L4A8_9TREE</name>
<dbReference type="GeneID" id="85495576"/>
<protein>
    <recommendedName>
        <fullName evidence="2">Stress-response A/B barrel domain-containing protein</fullName>
    </recommendedName>
</protein>
<keyword evidence="4" id="KW-1185">Reference proteome</keyword>
<dbReference type="Proteomes" id="UP001233271">
    <property type="component" value="Chromosome 4"/>
</dbReference>
<accession>A0AA48L4A8</accession>
<keyword evidence="1" id="KW-0812">Transmembrane</keyword>
<gene>
    <name evidence="3" type="ORF">CcaverHIS019_0405260</name>
</gene>
<keyword evidence="1" id="KW-0472">Membrane</keyword>
<dbReference type="InterPro" id="IPR011008">
    <property type="entry name" value="Dimeric_a/b-barrel"/>
</dbReference>
<sequence>MNNWNRWDYRKAQPPLTFVAVVALALIVFGYLLHGFSSSTPAVMVAFKLADAANLPALTADMLALKDQCTMQGKPYIRSAVGGKQSSPEGHDGGMQVVFLVEFENQADADYYIFEDPAHTAFKDKIAGWGVEGVTVLDFVPGLF</sequence>
<dbReference type="PROSITE" id="PS51502">
    <property type="entry name" value="S_R_A_B_BARREL"/>
    <property type="match status" value="1"/>
</dbReference>
<proteinExistence type="predicted"/>
<dbReference type="EMBL" id="AP028215">
    <property type="protein sequence ID" value="BEI91706.1"/>
    <property type="molecule type" value="Genomic_DNA"/>
</dbReference>
<evidence type="ECO:0000313" key="3">
    <source>
        <dbReference type="EMBL" id="BEI91706.1"/>
    </source>
</evidence>